<dbReference type="EMBL" id="JABFOF010000005">
    <property type="protein sequence ID" value="KAG2397669.1"/>
    <property type="molecule type" value="Genomic_DNA"/>
</dbReference>
<reference evidence="1 2" key="1">
    <citation type="submission" date="2020-05" db="EMBL/GenBank/DDBJ databases">
        <title>Vigna angularis (adzuki bean) Var. LongXiaoDou No. 4 denovo assembly.</title>
        <authorList>
            <person name="Xiang H."/>
        </authorList>
    </citation>
    <scope>NUCLEOTIDE SEQUENCE [LARGE SCALE GENOMIC DNA]</scope>
    <source>
        <tissue evidence="1">Leaf</tissue>
    </source>
</reference>
<gene>
    <name evidence="1" type="ORF">HKW66_Vig0140950</name>
</gene>
<proteinExistence type="predicted"/>
<dbReference type="AlphaFoldDB" id="A0A8T0KEN9"/>
<evidence type="ECO:0000313" key="1">
    <source>
        <dbReference type="EMBL" id="KAG2397669.1"/>
    </source>
</evidence>
<comment type="caution">
    <text evidence="1">The sequence shown here is derived from an EMBL/GenBank/DDBJ whole genome shotgun (WGS) entry which is preliminary data.</text>
</comment>
<accession>A0A8T0KEN9</accession>
<evidence type="ECO:0000313" key="2">
    <source>
        <dbReference type="Proteomes" id="UP000743370"/>
    </source>
</evidence>
<sequence length="122" mass="13969">MIVVAAWWPWRLAADSEVDGLGLMEVTEVGDVLLGWCRDKLSSSWLKTKSKEAANFSGRETLIKVSKNGGTLDLEEDREEAIEEVQAPPKRSQDLRQAYKDDEDMMEQIRILRMKLVKIMML</sequence>
<dbReference type="Proteomes" id="UP000743370">
    <property type="component" value="Unassembled WGS sequence"/>
</dbReference>
<organism evidence="1 2">
    <name type="scientific">Phaseolus angularis</name>
    <name type="common">Azuki bean</name>
    <name type="synonym">Vigna angularis</name>
    <dbReference type="NCBI Taxonomy" id="3914"/>
    <lineage>
        <taxon>Eukaryota</taxon>
        <taxon>Viridiplantae</taxon>
        <taxon>Streptophyta</taxon>
        <taxon>Embryophyta</taxon>
        <taxon>Tracheophyta</taxon>
        <taxon>Spermatophyta</taxon>
        <taxon>Magnoliopsida</taxon>
        <taxon>eudicotyledons</taxon>
        <taxon>Gunneridae</taxon>
        <taxon>Pentapetalae</taxon>
        <taxon>rosids</taxon>
        <taxon>fabids</taxon>
        <taxon>Fabales</taxon>
        <taxon>Fabaceae</taxon>
        <taxon>Papilionoideae</taxon>
        <taxon>50 kb inversion clade</taxon>
        <taxon>NPAAA clade</taxon>
        <taxon>indigoferoid/millettioid clade</taxon>
        <taxon>Phaseoleae</taxon>
        <taxon>Vigna</taxon>
    </lineage>
</organism>
<protein>
    <submittedName>
        <fullName evidence="1">Uncharacterized protein</fullName>
    </submittedName>
</protein>
<name>A0A8T0KEN9_PHAAN</name>